<proteinExistence type="predicted"/>
<dbReference type="EMBL" id="JBHSFP010000026">
    <property type="protein sequence ID" value="MFC4534948.1"/>
    <property type="molecule type" value="Genomic_DNA"/>
</dbReference>
<accession>A0ABV9CPN7</accession>
<sequence>MADVEPADAPYVESTVILPWNTLMLTISLLDVPTMNSVLPLTRTDVPAAACAGTLTGDHRWCAVGTGRVRASRRVACP</sequence>
<name>A0ABV9CPN7_9ACTN</name>
<evidence type="ECO:0000313" key="2">
    <source>
        <dbReference type="Proteomes" id="UP001596004"/>
    </source>
</evidence>
<gene>
    <name evidence="1" type="ORF">ACFO60_29670</name>
</gene>
<comment type="caution">
    <text evidence="1">The sequence shown here is derived from an EMBL/GenBank/DDBJ whole genome shotgun (WGS) entry which is preliminary data.</text>
</comment>
<dbReference type="RefSeq" id="WP_380846584.1">
    <property type="nucleotide sequence ID" value="NZ_JBHSFP010000026.1"/>
</dbReference>
<organism evidence="1 2">
    <name type="scientific">Sphaerisporangium dianthi</name>
    <dbReference type="NCBI Taxonomy" id="1436120"/>
    <lineage>
        <taxon>Bacteria</taxon>
        <taxon>Bacillati</taxon>
        <taxon>Actinomycetota</taxon>
        <taxon>Actinomycetes</taxon>
        <taxon>Streptosporangiales</taxon>
        <taxon>Streptosporangiaceae</taxon>
        <taxon>Sphaerisporangium</taxon>
    </lineage>
</organism>
<keyword evidence="2" id="KW-1185">Reference proteome</keyword>
<protein>
    <submittedName>
        <fullName evidence="1">Uncharacterized protein</fullName>
    </submittedName>
</protein>
<evidence type="ECO:0000313" key="1">
    <source>
        <dbReference type="EMBL" id="MFC4534948.1"/>
    </source>
</evidence>
<dbReference type="Proteomes" id="UP001596004">
    <property type="component" value="Unassembled WGS sequence"/>
</dbReference>
<reference evidence="2" key="1">
    <citation type="journal article" date="2019" name="Int. J. Syst. Evol. Microbiol.">
        <title>The Global Catalogue of Microorganisms (GCM) 10K type strain sequencing project: providing services to taxonomists for standard genome sequencing and annotation.</title>
        <authorList>
            <consortium name="The Broad Institute Genomics Platform"/>
            <consortium name="The Broad Institute Genome Sequencing Center for Infectious Disease"/>
            <person name="Wu L."/>
            <person name="Ma J."/>
        </authorList>
    </citation>
    <scope>NUCLEOTIDE SEQUENCE [LARGE SCALE GENOMIC DNA]</scope>
    <source>
        <strain evidence="2">CGMCC 4.7132</strain>
    </source>
</reference>